<evidence type="ECO:0000256" key="2">
    <source>
        <dbReference type="ARBA" id="ARBA00022630"/>
    </source>
</evidence>
<dbReference type="InterPro" id="IPR000960">
    <property type="entry name" value="Flavin_mOase"/>
</dbReference>
<dbReference type="Proteomes" id="UP001521785">
    <property type="component" value="Unassembled WGS sequence"/>
</dbReference>
<dbReference type="InterPro" id="IPR020946">
    <property type="entry name" value="Flavin_mOase-like"/>
</dbReference>
<dbReference type="PANTHER" id="PTHR23023">
    <property type="entry name" value="DIMETHYLANILINE MONOOXYGENASE"/>
    <property type="match status" value="1"/>
</dbReference>
<keyword evidence="4" id="KW-0521">NADP</keyword>
<dbReference type="InterPro" id="IPR050346">
    <property type="entry name" value="FMO-like"/>
</dbReference>
<evidence type="ECO:0008006" key="8">
    <source>
        <dbReference type="Google" id="ProtNLM"/>
    </source>
</evidence>
<sequence length="731" mass="81008">MAEKSVAIIGAGPAGLIAARKLLTLTPFKFTIFEKSARVGGLWDRESFIHPEMMTNFCRFTATFSDFAWESVDLGRHAPVYPQAWMVEKYLQGYGKLIPAECYNFETMVTSAEREEGRWKIVSVKNGGEQTRCFDYLIIGTGYLQHPKELRCEMDASIKTNPLFPVPILHSTNYRKLEQIVPLAEKSHTGPRTVLVIGGSHSGADIASLVAHQASDARWGDHGSELFRGVQVVHVGMNVLLPIPGMVWDKATTTHASMHPLEFTLCERSTREPQPLTFGFAPASVEENQVLLFYYKEIIEGGVGDLDFMEKLPANVALGDRYYQCVQDGRIKLIPGSVTRLDRGKGSETITASVRGKNGQDIIIDNVAAVINATGFNSGGSLNFLAHDVKEQLEFDAANTRLPAVLNASYMAQNSNVPDIALLGFVPVNWGIIEMQMRAVVNRWTGRPFDEDPAHVIALGEHMRYIQAAIRDEKRKEEVPQFLFGDYLGLMEQAARELHLEQIYGKHGDFDGFYCSSRFIGRGESKGEALKTMYAIHHLQEEVERRNPLLAYVAFTGLLGRWRSESRADGGNKTVYEIDVHPRYATDPKYDLEHVVVLRKTSGGTSEEFRLVARYTEVTYEITLWACEGLRTGPKICTVPIDRNSNGKVTTLAGSFDYHVGFRGSRLGGFSVMRKVAGTTDETFAFGRPYGQPVAQDAATEAAQELSSVTEKLEAHLNGTGEGSESVASVP</sequence>
<dbReference type="SUPFAM" id="SSF51905">
    <property type="entry name" value="FAD/NAD(P)-binding domain"/>
    <property type="match status" value="1"/>
</dbReference>
<accession>A0ABR3RDW9</accession>
<evidence type="ECO:0000313" key="6">
    <source>
        <dbReference type="EMBL" id="KAL1602428.1"/>
    </source>
</evidence>
<dbReference type="EMBL" id="JAKJXO020000007">
    <property type="protein sequence ID" value="KAL1602428.1"/>
    <property type="molecule type" value="Genomic_DNA"/>
</dbReference>
<evidence type="ECO:0000313" key="7">
    <source>
        <dbReference type="Proteomes" id="UP001521785"/>
    </source>
</evidence>
<organism evidence="6 7">
    <name type="scientific">Paraconiothyrium brasiliense</name>
    <dbReference type="NCBI Taxonomy" id="300254"/>
    <lineage>
        <taxon>Eukaryota</taxon>
        <taxon>Fungi</taxon>
        <taxon>Dikarya</taxon>
        <taxon>Ascomycota</taxon>
        <taxon>Pezizomycotina</taxon>
        <taxon>Dothideomycetes</taxon>
        <taxon>Pleosporomycetidae</taxon>
        <taxon>Pleosporales</taxon>
        <taxon>Massarineae</taxon>
        <taxon>Didymosphaeriaceae</taxon>
        <taxon>Paraconiothyrium</taxon>
    </lineage>
</organism>
<reference evidence="6 7" key="1">
    <citation type="submission" date="2024-02" db="EMBL/GenBank/DDBJ databases">
        <title>De novo assembly and annotation of 12 fungi associated with fruit tree decline syndrome in Ontario, Canada.</title>
        <authorList>
            <person name="Sulman M."/>
            <person name="Ellouze W."/>
            <person name="Ilyukhin E."/>
        </authorList>
    </citation>
    <scope>NUCLEOTIDE SEQUENCE [LARGE SCALE GENOMIC DNA]</scope>
    <source>
        <strain evidence="6 7">M42-189</strain>
    </source>
</reference>
<name>A0ABR3RDW9_9PLEO</name>
<keyword evidence="3" id="KW-0274">FAD</keyword>
<dbReference type="PRINTS" id="PR00370">
    <property type="entry name" value="FMOXYGENASE"/>
</dbReference>
<proteinExistence type="inferred from homology"/>
<keyword evidence="7" id="KW-1185">Reference proteome</keyword>
<dbReference type="Pfam" id="PF00743">
    <property type="entry name" value="FMO-like"/>
    <property type="match status" value="1"/>
</dbReference>
<evidence type="ECO:0000256" key="3">
    <source>
        <dbReference type="ARBA" id="ARBA00022827"/>
    </source>
</evidence>
<protein>
    <recommendedName>
        <fullName evidence="8">Flavin-containing monooxygenase</fullName>
    </recommendedName>
</protein>
<keyword evidence="2" id="KW-0285">Flavoprotein</keyword>
<dbReference type="Gene3D" id="3.50.50.60">
    <property type="entry name" value="FAD/NAD(P)-binding domain"/>
    <property type="match status" value="2"/>
</dbReference>
<comment type="caution">
    <text evidence="6">The sequence shown here is derived from an EMBL/GenBank/DDBJ whole genome shotgun (WGS) entry which is preliminary data.</text>
</comment>
<keyword evidence="5" id="KW-0560">Oxidoreductase</keyword>
<dbReference type="InterPro" id="IPR036188">
    <property type="entry name" value="FAD/NAD-bd_sf"/>
</dbReference>
<gene>
    <name evidence="6" type="ORF">SLS60_005844</name>
</gene>
<comment type="similarity">
    <text evidence="1">Belongs to the FMO family.</text>
</comment>
<evidence type="ECO:0000256" key="4">
    <source>
        <dbReference type="ARBA" id="ARBA00022857"/>
    </source>
</evidence>
<evidence type="ECO:0000256" key="1">
    <source>
        <dbReference type="ARBA" id="ARBA00009183"/>
    </source>
</evidence>
<evidence type="ECO:0000256" key="5">
    <source>
        <dbReference type="ARBA" id="ARBA00023002"/>
    </source>
</evidence>